<dbReference type="AlphaFoldDB" id="A0A5C6C1V3"/>
<accession>A0A5C6C1V3</accession>
<dbReference type="EMBL" id="SJPT01000011">
    <property type="protein sequence ID" value="TWU17496.1"/>
    <property type="molecule type" value="Genomic_DNA"/>
</dbReference>
<proteinExistence type="predicted"/>
<protein>
    <submittedName>
        <fullName evidence="1">Uncharacterized protein</fullName>
    </submittedName>
</protein>
<evidence type="ECO:0000313" key="2">
    <source>
        <dbReference type="Proteomes" id="UP000316304"/>
    </source>
</evidence>
<gene>
    <name evidence="1" type="ORF">Pla52o_50520</name>
</gene>
<comment type="caution">
    <text evidence="1">The sequence shown here is derived from an EMBL/GenBank/DDBJ whole genome shotgun (WGS) entry which is preliminary data.</text>
</comment>
<keyword evidence="2" id="KW-1185">Reference proteome</keyword>
<organism evidence="1 2">
    <name type="scientific">Novipirellula galeiformis</name>
    <dbReference type="NCBI Taxonomy" id="2528004"/>
    <lineage>
        <taxon>Bacteria</taxon>
        <taxon>Pseudomonadati</taxon>
        <taxon>Planctomycetota</taxon>
        <taxon>Planctomycetia</taxon>
        <taxon>Pirellulales</taxon>
        <taxon>Pirellulaceae</taxon>
        <taxon>Novipirellula</taxon>
    </lineage>
</organism>
<name>A0A5C6C1V3_9BACT</name>
<reference evidence="1 2" key="1">
    <citation type="submission" date="2019-02" db="EMBL/GenBank/DDBJ databases">
        <title>Deep-cultivation of Planctomycetes and their phenomic and genomic characterization uncovers novel biology.</title>
        <authorList>
            <person name="Wiegand S."/>
            <person name="Jogler M."/>
            <person name="Boedeker C."/>
            <person name="Pinto D."/>
            <person name="Vollmers J."/>
            <person name="Rivas-Marin E."/>
            <person name="Kohn T."/>
            <person name="Peeters S.H."/>
            <person name="Heuer A."/>
            <person name="Rast P."/>
            <person name="Oberbeckmann S."/>
            <person name="Bunk B."/>
            <person name="Jeske O."/>
            <person name="Meyerdierks A."/>
            <person name="Storesund J.E."/>
            <person name="Kallscheuer N."/>
            <person name="Luecker S."/>
            <person name="Lage O.M."/>
            <person name="Pohl T."/>
            <person name="Merkel B.J."/>
            <person name="Hornburger P."/>
            <person name="Mueller R.-W."/>
            <person name="Bruemmer F."/>
            <person name="Labrenz M."/>
            <person name="Spormann A.M."/>
            <person name="Op Den Camp H."/>
            <person name="Overmann J."/>
            <person name="Amann R."/>
            <person name="Jetten M.S.M."/>
            <person name="Mascher T."/>
            <person name="Medema M.H."/>
            <person name="Devos D.P."/>
            <person name="Kaster A.-K."/>
            <person name="Ovreas L."/>
            <person name="Rohde M."/>
            <person name="Galperin M.Y."/>
            <person name="Jogler C."/>
        </authorList>
    </citation>
    <scope>NUCLEOTIDE SEQUENCE [LARGE SCALE GENOMIC DNA]</scope>
    <source>
        <strain evidence="1 2">Pla52o</strain>
    </source>
</reference>
<dbReference type="Proteomes" id="UP000316304">
    <property type="component" value="Unassembled WGS sequence"/>
</dbReference>
<sequence length="63" mass="7160">MARRRRLCAIDFGSPAPLRDNKHPVSAKVDGIGGCVLNFTHTRVEPPPTVPFKVRSWNQHRLR</sequence>
<evidence type="ECO:0000313" key="1">
    <source>
        <dbReference type="EMBL" id="TWU17496.1"/>
    </source>
</evidence>